<dbReference type="RefSeq" id="WP_369666390.1">
    <property type="nucleotide sequence ID" value="NZ_JBDKXB010000005.1"/>
</dbReference>
<evidence type="ECO:0000313" key="1">
    <source>
        <dbReference type="EMBL" id="MEY6432015.1"/>
    </source>
</evidence>
<evidence type="ECO:0000313" key="2">
    <source>
        <dbReference type="Proteomes" id="UP001564408"/>
    </source>
</evidence>
<organism evidence="1 2">
    <name type="scientific">Thioalkalicoccus limnaeus</name>
    <dbReference type="NCBI Taxonomy" id="120681"/>
    <lineage>
        <taxon>Bacteria</taxon>
        <taxon>Pseudomonadati</taxon>
        <taxon>Pseudomonadota</taxon>
        <taxon>Gammaproteobacteria</taxon>
        <taxon>Chromatiales</taxon>
        <taxon>Chromatiaceae</taxon>
        <taxon>Thioalkalicoccus</taxon>
    </lineage>
</organism>
<comment type="caution">
    <text evidence="1">The sequence shown here is derived from an EMBL/GenBank/DDBJ whole genome shotgun (WGS) entry which is preliminary data.</text>
</comment>
<accession>A0ABV4BCW7</accession>
<dbReference type="Proteomes" id="UP001564408">
    <property type="component" value="Unassembled WGS sequence"/>
</dbReference>
<keyword evidence="2" id="KW-1185">Reference proteome</keyword>
<sequence>MIRSLIETNPKGFVDRFGDRVAPVLAARVLAHQRHGARIAWLTPSRALSLLLWARCGRAG</sequence>
<gene>
    <name evidence="1" type="ORF">ABC977_06270</name>
</gene>
<name>A0ABV4BCW7_9GAMM</name>
<reference evidence="1 2" key="1">
    <citation type="submission" date="2024-05" db="EMBL/GenBank/DDBJ databases">
        <title>Genome Sequence and Characterization of the New Strain Purple Sulfur Bacterium of Genus Thioalkalicoccus.</title>
        <authorList>
            <person name="Bryantseva I.A."/>
            <person name="Kyndt J.A."/>
            <person name="Imhoff J.F."/>
        </authorList>
    </citation>
    <scope>NUCLEOTIDE SEQUENCE [LARGE SCALE GENOMIC DNA]</scope>
    <source>
        <strain evidence="1 2">Um2</strain>
    </source>
</reference>
<proteinExistence type="predicted"/>
<dbReference type="EMBL" id="JBDKXB010000005">
    <property type="protein sequence ID" value="MEY6432015.1"/>
    <property type="molecule type" value="Genomic_DNA"/>
</dbReference>
<protein>
    <submittedName>
        <fullName evidence="1">Uncharacterized protein</fullName>
    </submittedName>
</protein>